<dbReference type="InterPro" id="IPR008492">
    <property type="entry name" value="Rv2714-like"/>
</dbReference>
<dbReference type="SUPFAM" id="SSF159659">
    <property type="entry name" value="Cgl1923-like"/>
    <property type="match status" value="1"/>
</dbReference>
<dbReference type="PIRSF" id="PIRSF028754">
    <property type="entry name" value="UCP028754"/>
    <property type="match status" value="1"/>
</dbReference>
<dbReference type="EMBL" id="CAFBSG010000005">
    <property type="protein sequence ID" value="CAB5239765.1"/>
    <property type="molecule type" value="Genomic_DNA"/>
</dbReference>
<evidence type="ECO:0000313" key="1">
    <source>
        <dbReference type="EMBL" id="CAB5239765.1"/>
    </source>
</evidence>
<accession>A0A6J7XU33</accession>
<organism evidence="1">
    <name type="scientific">freshwater metagenome</name>
    <dbReference type="NCBI Taxonomy" id="449393"/>
    <lineage>
        <taxon>unclassified sequences</taxon>
        <taxon>metagenomes</taxon>
        <taxon>ecological metagenomes</taxon>
    </lineage>
</organism>
<gene>
    <name evidence="1" type="ORF">UFOPK3554_00463</name>
</gene>
<name>A0A6J7XU33_9ZZZZ</name>
<proteinExistence type="predicted"/>
<dbReference type="InterPro" id="IPR019151">
    <property type="entry name" value="Proteasome_assmbl_chaperone_2"/>
</dbReference>
<dbReference type="Gene3D" id="3.40.50.10900">
    <property type="entry name" value="PAC-like subunit"/>
    <property type="match status" value="1"/>
</dbReference>
<sequence length="287" mass="31655">MDIHSIPQLRDPVALLAFSGWSDAGEAATYAASHFLSVWAKDSSSDAPELIAHVDSEDYFDYQVNRPLVRIDQGQVRELTWPDVRVMSIQTPSLPFDLVVVQGAEPSMRWKQFSKELLDFFDDLEVSMIVTFGSMLSDSPHTRPISISATGSHPDLSARLGVGVSTYQGPTGILGVLLDGAHKRGIDAVSLWAPLPHYASSSPSPKATLALINAFEDLMGVRIPEGELPDLTTRWEESMDMLAEQDSDVASYIKELEENTDASSIPDATGDSIAREFERYLRRQKED</sequence>
<reference evidence="1" key="1">
    <citation type="submission" date="2020-05" db="EMBL/GenBank/DDBJ databases">
        <authorList>
            <person name="Chiriac C."/>
            <person name="Salcher M."/>
            <person name="Ghai R."/>
            <person name="Kavagutti S V."/>
        </authorList>
    </citation>
    <scope>NUCLEOTIDE SEQUENCE</scope>
</reference>
<protein>
    <submittedName>
        <fullName evidence="1">Unannotated protein</fullName>
    </submittedName>
</protein>
<dbReference type="Pfam" id="PF09754">
    <property type="entry name" value="PAC2"/>
    <property type="match status" value="1"/>
</dbReference>
<dbReference type="InterPro" id="IPR038389">
    <property type="entry name" value="PSMG2_sf"/>
</dbReference>
<dbReference type="AlphaFoldDB" id="A0A6J7XU33"/>